<evidence type="ECO:0000313" key="3">
    <source>
        <dbReference type="EMBL" id="PHT73435.1"/>
    </source>
</evidence>
<dbReference type="InterPro" id="IPR002182">
    <property type="entry name" value="NB-ARC"/>
</dbReference>
<reference evidence="3 4" key="2">
    <citation type="journal article" date="2017" name="Genome Biol.">
        <title>New reference genome sequences of hot pepper reveal the massive evolution of plant disease-resistance genes by retroduplication.</title>
        <authorList>
            <person name="Kim S."/>
            <person name="Park J."/>
            <person name="Yeom S.I."/>
            <person name="Kim Y.M."/>
            <person name="Seo E."/>
            <person name="Kim K.T."/>
            <person name="Kim M.S."/>
            <person name="Lee J.M."/>
            <person name="Cheong K."/>
            <person name="Shin H.S."/>
            <person name="Kim S.B."/>
            <person name="Han K."/>
            <person name="Lee J."/>
            <person name="Park M."/>
            <person name="Lee H.A."/>
            <person name="Lee H.Y."/>
            <person name="Lee Y."/>
            <person name="Oh S."/>
            <person name="Lee J.H."/>
            <person name="Choi E."/>
            <person name="Choi E."/>
            <person name="Lee S.E."/>
            <person name="Jeon J."/>
            <person name="Kim H."/>
            <person name="Choi G."/>
            <person name="Song H."/>
            <person name="Lee J."/>
            <person name="Lee S.C."/>
            <person name="Kwon J.K."/>
            <person name="Lee H.Y."/>
            <person name="Koo N."/>
            <person name="Hong Y."/>
            <person name="Kim R.W."/>
            <person name="Kang W.H."/>
            <person name="Huh J.H."/>
            <person name="Kang B.C."/>
            <person name="Yang T.J."/>
            <person name="Lee Y.H."/>
            <person name="Bennetzen J.L."/>
            <person name="Choi D."/>
        </authorList>
    </citation>
    <scope>NUCLEOTIDE SEQUENCE [LARGE SCALE GENOMIC DNA]</scope>
    <source>
        <strain evidence="4">cv. CM334</strain>
    </source>
</reference>
<evidence type="ECO:0000256" key="1">
    <source>
        <dbReference type="SAM" id="MobiDB-lite"/>
    </source>
</evidence>
<dbReference type="PANTHER" id="PTHR19338:SF73">
    <property type="entry name" value="DISEASE RESISTANCE PROTEIN RGA2-LIKE"/>
    <property type="match status" value="1"/>
</dbReference>
<organism evidence="3 4">
    <name type="scientific">Capsicum annuum</name>
    <name type="common">Capsicum pepper</name>
    <dbReference type="NCBI Taxonomy" id="4072"/>
    <lineage>
        <taxon>Eukaryota</taxon>
        <taxon>Viridiplantae</taxon>
        <taxon>Streptophyta</taxon>
        <taxon>Embryophyta</taxon>
        <taxon>Tracheophyta</taxon>
        <taxon>Spermatophyta</taxon>
        <taxon>Magnoliopsida</taxon>
        <taxon>eudicotyledons</taxon>
        <taxon>Gunneridae</taxon>
        <taxon>Pentapetalae</taxon>
        <taxon>asterids</taxon>
        <taxon>lamiids</taxon>
        <taxon>Solanales</taxon>
        <taxon>Solanaceae</taxon>
        <taxon>Solanoideae</taxon>
        <taxon>Capsiceae</taxon>
        <taxon>Capsicum</taxon>
    </lineage>
</organism>
<accession>A0A2G2YUX0</accession>
<name>A0A2G2YUX0_CAPAN</name>
<dbReference type="InterPro" id="IPR027417">
    <property type="entry name" value="P-loop_NTPase"/>
</dbReference>
<gene>
    <name evidence="3" type="ORF">T459_24220</name>
</gene>
<feature type="region of interest" description="Disordered" evidence="1">
    <location>
        <begin position="1"/>
        <end position="24"/>
    </location>
</feature>
<dbReference type="PANTHER" id="PTHR19338">
    <property type="entry name" value="TRANSLOCASE OF INNER MITOCHONDRIAL MEMBRANE 13 HOMOLOG"/>
    <property type="match status" value="1"/>
</dbReference>
<sequence>MNILVRQHPSCALGSTGQSSSQEIIPHRRKADGLKVLTSLEAEIAKLAYNAEDLVDSESREFLLAQTVEERSRAVLEFLFVLERALGCSDSTMKQWMATLESIKSLKVQTYSLVGLPEHAVERPQNMMVGYETEFDMILDQLASRERERKVVSIVGMEGIGKTTLATKLYSDPRIMPHF</sequence>
<dbReference type="EMBL" id="AYRZ02000009">
    <property type="protein sequence ID" value="PHT73435.1"/>
    <property type="molecule type" value="Genomic_DNA"/>
</dbReference>
<comment type="caution">
    <text evidence="3">The sequence shown here is derived from an EMBL/GenBank/DDBJ whole genome shotgun (WGS) entry which is preliminary data.</text>
</comment>
<dbReference type="Pfam" id="PF00931">
    <property type="entry name" value="NB-ARC"/>
    <property type="match status" value="1"/>
</dbReference>
<reference evidence="3 4" key="1">
    <citation type="journal article" date="2014" name="Nat. Genet.">
        <title>Genome sequence of the hot pepper provides insights into the evolution of pungency in Capsicum species.</title>
        <authorList>
            <person name="Kim S."/>
            <person name="Park M."/>
            <person name="Yeom S.I."/>
            <person name="Kim Y.M."/>
            <person name="Lee J.M."/>
            <person name="Lee H.A."/>
            <person name="Seo E."/>
            <person name="Choi J."/>
            <person name="Cheong K."/>
            <person name="Kim K.T."/>
            <person name="Jung K."/>
            <person name="Lee G.W."/>
            <person name="Oh S.K."/>
            <person name="Bae C."/>
            <person name="Kim S.B."/>
            <person name="Lee H.Y."/>
            <person name="Kim S.Y."/>
            <person name="Kim M.S."/>
            <person name="Kang B.C."/>
            <person name="Jo Y.D."/>
            <person name="Yang H.B."/>
            <person name="Jeong H.J."/>
            <person name="Kang W.H."/>
            <person name="Kwon J.K."/>
            <person name="Shin C."/>
            <person name="Lim J.Y."/>
            <person name="Park J.H."/>
            <person name="Huh J.H."/>
            <person name="Kim J.S."/>
            <person name="Kim B.D."/>
            <person name="Cohen O."/>
            <person name="Paran I."/>
            <person name="Suh M.C."/>
            <person name="Lee S.B."/>
            <person name="Kim Y.K."/>
            <person name="Shin Y."/>
            <person name="Noh S.J."/>
            <person name="Park J."/>
            <person name="Seo Y.S."/>
            <person name="Kwon S.Y."/>
            <person name="Kim H.A."/>
            <person name="Park J.M."/>
            <person name="Kim H.J."/>
            <person name="Choi S.B."/>
            <person name="Bosland P.W."/>
            <person name="Reeves G."/>
            <person name="Jo S.H."/>
            <person name="Lee B.W."/>
            <person name="Cho H.T."/>
            <person name="Choi H.S."/>
            <person name="Lee M.S."/>
            <person name="Yu Y."/>
            <person name="Do Choi Y."/>
            <person name="Park B.S."/>
            <person name="van Deynze A."/>
            <person name="Ashrafi H."/>
            <person name="Hill T."/>
            <person name="Kim W.T."/>
            <person name="Pai H.S."/>
            <person name="Ahn H.K."/>
            <person name="Yeam I."/>
            <person name="Giovannoni J.J."/>
            <person name="Rose J.K."/>
            <person name="Sorensen I."/>
            <person name="Lee S.J."/>
            <person name="Kim R.W."/>
            <person name="Choi I.Y."/>
            <person name="Choi B.S."/>
            <person name="Lim J.S."/>
            <person name="Lee Y.H."/>
            <person name="Choi D."/>
        </authorList>
    </citation>
    <scope>NUCLEOTIDE SEQUENCE [LARGE SCALE GENOMIC DNA]</scope>
    <source>
        <strain evidence="4">cv. CM334</strain>
    </source>
</reference>
<protein>
    <recommendedName>
        <fullName evidence="2">NB-ARC domain-containing protein</fullName>
    </recommendedName>
</protein>
<dbReference type="GO" id="GO:0043531">
    <property type="term" value="F:ADP binding"/>
    <property type="evidence" value="ECO:0007669"/>
    <property type="project" value="InterPro"/>
</dbReference>
<dbReference type="Gramene" id="PHT73435">
    <property type="protein sequence ID" value="PHT73435"/>
    <property type="gene ID" value="T459_24220"/>
</dbReference>
<evidence type="ECO:0000259" key="2">
    <source>
        <dbReference type="Pfam" id="PF00931"/>
    </source>
</evidence>
<keyword evidence="4" id="KW-1185">Reference proteome</keyword>
<dbReference type="AlphaFoldDB" id="A0A2G2YUX0"/>
<evidence type="ECO:0000313" key="4">
    <source>
        <dbReference type="Proteomes" id="UP000222542"/>
    </source>
</evidence>
<feature type="compositionally biased region" description="Polar residues" evidence="1">
    <location>
        <begin position="13"/>
        <end position="23"/>
    </location>
</feature>
<feature type="domain" description="NB-ARC" evidence="2">
    <location>
        <begin position="132"/>
        <end position="178"/>
    </location>
</feature>
<dbReference type="Proteomes" id="UP000222542">
    <property type="component" value="Unassembled WGS sequence"/>
</dbReference>
<dbReference type="Gene3D" id="1.20.5.4130">
    <property type="match status" value="1"/>
</dbReference>
<dbReference type="STRING" id="4072.A0A2G2YUX0"/>
<dbReference type="SUPFAM" id="SSF52540">
    <property type="entry name" value="P-loop containing nucleoside triphosphate hydrolases"/>
    <property type="match status" value="1"/>
</dbReference>
<proteinExistence type="predicted"/>
<dbReference type="Gene3D" id="3.40.50.300">
    <property type="entry name" value="P-loop containing nucleotide triphosphate hydrolases"/>
    <property type="match status" value="1"/>
</dbReference>